<evidence type="ECO:0000256" key="1">
    <source>
        <dbReference type="SAM" id="MobiDB-lite"/>
    </source>
</evidence>
<comment type="caution">
    <text evidence="2">The sequence shown here is derived from an EMBL/GenBank/DDBJ whole genome shotgun (WGS) entry which is preliminary data.</text>
</comment>
<feature type="compositionally biased region" description="Basic and acidic residues" evidence="1">
    <location>
        <begin position="34"/>
        <end position="51"/>
    </location>
</feature>
<organism evidence="2 3">
    <name type="scientific">Gossypium arboreum</name>
    <name type="common">Tree cotton</name>
    <name type="synonym">Gossypium nanking</name>
    <dbReference type="NCBI Taxonomy" id="29729"/>
    <lineage>
        <taxon>Eukaryota</taxon>
        <taxon>Viridiplantae</taxon>
        <taxon>Streptophyta</taxon>
        <taxon>Embryophyta</taxon>
        <taxon>Tracheophyta</taxon>
        <taxon>Spermatophyta</taxon>
        <taxon>Magnoliopsida</taxon>
        <taxon>eudicotyledons</taxon>
        <taxon>Gunneridae</taxon>
        <taxon>Pentapetalae</taxon>
        <taxon>rosids</taxon>
        <taxon>malvids</taxon>
        <taxon>Malvales</taxon>
        <taxon>Malvaceae</taxon>
        <taxon>Malvoideae</taxon>
        <taxon>Gossypium</taxon>
    </lineage>
</organism>
<keyword evidence="3" id="KW-1185">Reference proteome</keyword>
<accession>A0ABR0QID5</accession>
<reference evidence="2 3" key="1">
    <citation type="submission" date="2023-03" db="EMBL/GenBank/DDBJ databases">
        <title>WGS of Gossypium arboreum.</title>
        <authorList>
            <person name="Yu D."/>
        </authorList>
    </citation>
    <scope>NUCLEOTIDE SEQUENCE [LARGE SCALE GENOMIC DNA]</scope>
    <source>
        <tissue evidence="2">Leaf</tissue>
    </source>
</reference>
<dbReference type="Proteomes" id="UP001358586">
    <property type="component" value="Chromosome 3"/>
</dbReference>
<evidence type="ECO:0000313" key="2">
    <source>
        <dbReference type="EMBL" id="KAK5839071.1"/>
    </source>
</evidence>
<dbReference type="EMBL" id="JARKNE010000003">
    <property type="protein sequence ID" value="KAK5839071.1"/>
    <property type="molecule type" value="Genomic_DNA"/>
</dbReference>
<sequence length="111" mass="12439">MLNSLEPDKEGEDENERGKDEAEADEPAPTTHTATKEKEQKGLEGDEKKMESMNIESNQEREEVNHIPAPTEPAIAPKSTTPIPKQDHEINELIDDLTESNDKDEEVQSIC</sequence>
<gene>
    <name evidence="2" type="ORF">PVK06_007829</name>
</gene>
<evidence type="ECO:0000313" key="3">
    <source>
        <dbReference type="Proteomes" id="UP001358586"/>
    </source>
</evidence>
<proteinExistence type="predicted"/>
<name>A0ABR0QID5_GOSAR</name>
<protein>
    <submittedName>
        <fullName evidence="2">Uncharacterized protein</fullName>
    </submittedName>
</protein>
<feature type="region of interest" description="Disordered" evidence="1">
    <location>
        <begin position="1"/>
        <end position="87"/>
    </location>
</feature>